<keyword evidence="1" id="KW-0472">Membrane</keyword>
<evidence type="ECO:0000313" key="2">
    <source>
        <dbReference type="EMBL" id="CAI9302898.1"/>
    </source>
</evidence>
<protein>
    <submittedName>
        <fullName evidence="2">Uncharacterized protein</fullName>
    </submittedName>
</protein>
<dbReference type="EMBL" id="OX465085">
    <property type="protein sequence ID" value="CAI9302898.1"/>
    <property type="molecule type" value="Genomic_DNA"/>
</dbReference>
<evidence type="ECO:0000313" key="3">
    <source>
        <dbReference type="Proteomes" id="UP001177003"/>
    </source>
</evidence>
<feature type="transmembrane region" description="Helical" evidence="1">
    <location>
        <begin position="132"/>
        <end position="149"/>
    </location>
</feature>
<keyword evidence="1" id="KW-0812">Transmembrane</keyword>
<organism evidence="2 3">
    <name type="scientific">Lactuca saligna</name>
    <name type="common">Willowleaf lettuce</name>
    <dbReference type="NCBI Taxonomy" id="75948"/>
    <lineage>
        <taxon>Eukaryota</taxon>
        <taxon>Viridiplantae</taxon>
        <taxon>Streptophyta</taxon>
        <taxon>Embryophyta</taxon>
        <taxon>Tracheophyta</taxon>
        <taxon>Spermatophyta</taxon>
        <taxon>Magnoliopsida</taxon>
        <taxon>eudicotyledons</taxon>
        <taxon>Gunneridae</taxon>
        <taxon>Pentapetalae</taxon>
        <taxon>asterids</taxon>
        <taxon>campanulids</taxon>
        <taxon>Asterales</taxon>
        <taxon>Asteraceae</taxon>
        <taxon>Cichorioideae</taxon>
        <taxon>Cichorieae</taxon>
        <taxon>Lactucinae</taxon>
        <taxon>Lactuca</taxon>
    </lineage>
</organism>
<proteinExistence type="predicted"/>
<sequence length="192" mass="22017">MLVVIPNQNLMIDLVASCYNTLIRPLIECLKFSPQMKALTMSEDIPLVHLSKAFSISIYNKSEYVINFEVSDYKTSITNPNFCKLLGLVMPEVSVDPESIRATYLIEMFFQMDYSGDISLLSKFIKSFLPPMWNWLFIVLFNILSEMVLGSDSARKLFYTLIYGLYHGINMDFGSVIWSQFIQSTSLSTQHT</sequence>
<name>A0AA36A2R8_LACSI</name>
<keyword evidence="3" id="KW-1185">Reference proteome</keyword>
<gene>
    <name evidence="2" type="ORF">LSALG_LOCUS41363</name>
</gene>
<reference evidence="2" key="1">
    <citation type="submission" date="2023-04" db="EMBL/GenBank/DDBJ databases">
        <authorList>
            <person name="Vijverberg K."/>
            <person name="Xiong W."/>
            <person name="Schranz E."/>
        </authorList>
    </citation>
    <scope>NUCLEOTIDE SEQUENCE</scope>
</reference>
<dbReference type="Proteomes" id="UP001177003">
    <property type="component" value="Chromosome 9"/>
</dbReference>
<evidence type="ECO:0000256" key="1">
    <source>
        <dbReference type="SAM" id="Phobius"/>
    </source>
</evidence>
<dbReference type="AlphaFoldDB" id="A0AA36A2R8"/>
<accession>A0AA36A2R8</accession>
<keyword evidence="1" id="KW-1133">Transmembrane helix</keyword>